<reference evidence="2 3" key="1">
    <citation type="submission" date="2017-12" db="EMBL/GenBank/DDBJ databases">
        <title>Comparative genomics of Botrytis spp.</title>
        <authorList>
            <person name="Valero-Jimenez C.A."/>
            <person name="Tapia P."/>
            <person name="Veloso J."/>
            <person name="Silva-Moreno E."/>
            <person name="Staats M."/>
            <person name="Valdes J.H."/>
            <person name="Van Kan J.A.L."/>
        </authorList>
    </citation>
    <scope>NUCLEOTIDE SEQUENCE [LARGE SCALE GENOMIC DNA]</scope>
    <source>
        <strain evidence="2 3">Bt9001</strain>
    </source>
</reference>
<feature type="region of interest" description="Disordered" evidence="1">
    <location>
        <begin position="129"/>
        <end position="232"/>
    </location>
</feature>
<organism evidence="2 3">
    <name type="scientific">Botrytis tulipae</name>
    <dbReference type="NCBI Taxonomy" id="87230"/>
    <lineage>
        <taxon>Eukaryota</taxon>
        <taxon>Fungi</taxon>
        <taxon>Dikarya</taxon>
        <taxon>Ascomycota</taxon>
        <taxon>Pezizomycotina</taxon>
        <taxon>Leotiomycetes</taxon>
        <taxon>Helotiales</taxon>
        <taxon>Sclerotiniaceae</taxon>
        <taxon>Botrytis</taxon>
    </lineage>
</organism>
<feature type="compositionally biased region" description="Polar residues" evidence="1">
    <location>
        <begin position="383"/>
        <end position="401"/>
    </location>
</feature>
<dbReference type="EMBL" id="PQXH01000040">
    <property type="protein sequence ID" value="TGO15439.1"/>
    <property type="molecule type" value="Genomic_DNA"/>
</dbReference>
<protein>
    <submittedName>
        <fullName evidence="2">Uncharacterized protein</fullName>
    </submittedName>
</protein>
<feature type="compositionally biased region" description="Polar residues" evidence="1">
    <location>
        <begin position="213"/>
        <end position="232"/>
    </location>
</feature>
<comment type="caution">
    <text evidence="2">The sequence shown here is derived from an EMBL/GenBank/DDBJ whole genome shotgun (WGS) entry which is preliminary data.</text>
</comment>
<dbReference type="Proteomes" id="UP000297777">
    <property type="component" value="Unassembled WGS sequence"/>
</dbReference>
<feature type="region of interest" description="Disordered" evidence="1">
    <location>
        <begin position="382"/>
        <end position="491"/>
    </location>
</feature>
<gene>
    <name evidence="2" type="ORF">BTUL_0040g00470</name>
</gene>
<accession>A0A4Z1EVJ2</accession>
<proteinExistence type="predicted"/>
<evidence type="ECO:0000256" key="1">
    <source>
        <dbReference type="SAM" id="MobiDB-lite"/>
    </source>
</evidence>
<feature type="region of interest" description="Disordered" evidence="1">
    <location>
        <begin position="35"/>
        <end position="65"/>
    </location>
</feature>
<name>A0A4Z1EVJ2_9HELO</name>
<feature type="region of interest" description="Disordered" evidence="1">
    <location>
        <begin position="85"/>
        <end position="108"/>
    </location>
</feature>
<dbReference type="OrthoDB" id="3545168at2759"/>
<feature type="compositionally biased region" description="Low complexity" evidence="1">
    <location>
        <begin position="51"/>
        <end position="62"/>
    </location>
</feature>
<keyword evidence="3" id="KW-1185">Reference proteome</keyword>
<evidence type="ECO:0000313" key="3">
    <source>
        <dbReference type="Proteomes" id="UP000297777"/>
    </source>
</evidence>
<sequence>MHISENAYATFPKPRSLRLRSFSVSLFMAYQSPSKEQFRATLPPTPSTDGHSLSHSRSQSQLETSAHAKLGPWAQWGHTSASLSGLETMKRPQLRHSQTTGDKLRFNRDPLPAIPGVLAKKLGRGSRRLDGRLNEYGDPVPKPSIDISVSTNFDDDIDIEGSEGPQRVARIHSSPDTRTLPPPPDPPLTKSATKVMQRTGYDPTMEIREGRSRQSSLATDNSDSSGSIYSQEDNANSHMANQSQTVGYVPVSPMQRDEESSYFPKYMPSNASSPVTSSPRSLVISSEYKERVSRFMQGHLEDLNTSQDLAYTSALEDLIDQGIPYDYENVREYPLRHKAHNDGVALMPAPLSLPTKRSRQSYFCESPDDWEPRTPVAPFLGSEEQQSLHRPSAVSHTSSMAPPNIIIPESNKPRKRDFSSGQRPLKSPFPFLSTNKLPDSPRATGPTGSLGEKLSGALKRLSGSTKMPPPEGNEIIYNASRSATGPDTPMPRKSGFMGIKGAPDVIQKGNEHFHEVVEKVKLKVNKKERRRRELKKQILVVGIMDQTPDGRTSEWL</sequence>
<dbReference type="AlphaFoldDB" id="A0A4Z1EVJ2"/>
<evidence type="ECO:0000313" key="2">
    <source>
        <dbReference type="EMBL" id="TGO15439.1"/>
    </source>
</evidence>